<dbReference type="Proteomes" id="UP000274391">
    <property type="component" value="Unassembled WGS sequence"/>
</dbReference>
<keyword evidence="6" id="KW-0816">Tricarboxylic acid cycle</keyword>
<dbReference type="PANTHER" id="PTHR23382">
    <property type="entry name" value="MALATE DEHYDROGENASE"/>
    <property type="match status" value="1"/>
</dbReference>
<dbReference type="InterPro" id="IPR001236">
    <property type="entry name" value="Lactate/malate_DH_N"/>
</dbReference>
<evidence type="ECO:0000313" key="13">
    <source>
        <dbReference type="Proteomes" id="UP000274391"/>
    </source>
</evidence>
<feature type="binding site" evidence="6 8">
    <location>
        <position position="165"/>
    </location>
    <ligand>
        <name>substrate</name>
    </ligand>
</feature>
<feature type="binding site" evidence="6 9">
    <location>
        <begin position="132"/>
        <end position="134"/>
    </location>
    <ligand>
        <name>NAD(+)</name>
        <dbReference type="ChEBI" id="CHEBI:57540"/>
    </ligand>
</feature>
<dbReference type="Gene3D" id="3.90.110.10">
    <property type="entry name" value="Lactate dehydrogenase/glycoside hydrolase, family 4, C-terminal"/>
    <property type="match status" value="1"/>
</dbReference>
<evidence type="ECO:0000256" key="1">
    <source>
        <dbReference type="ARBA" id="ARBA00009613"/>
    </source>
</evidence>
<proteinExistence type="inferred from homology"/>
<dbReference type="AlphaFoldDB" id="A0A3P3W470"/>
<gene>
    <name evidence="6" type="primary">mdh</name>
    <name evidence="12" type="ORF">EG850_04750</name>
</gene>
<evidence type="ECO:0000256" key="9">
    <source>
        <dbReference type="PIRSR" id="PIRSR000102-3"/>
    </source>
</evidence>
<dbReference type="InterPro" id="IPR001557">
    <property type="entry name" value="L-lactate/malate_DH"/>
</dbReference>
<reference evidence="12 13" key="1">
    <citation type="submission" date="2018-11" db="EMBL/GenBank/DDBJ databases">
        <title>YIM 102482-1 draft genome.</title>
        <authorList>
            <person name="Li G."/>
            <person name="Jiang Y."/>
        </authorList>
    </citation>
    <scope>NUCLEOTIDE SEQUENCE [LARGE SCALE GENOMIC DNA]</scope>
    <source>
        <strain evidence="12 13">YIM 102482-1</strain>
    </source>
</reference>
<dbReference type="InterPro" id="IPR015955">
    <property type="entry name" value="Lactate_DH/Glyco_Ohase_4_C"/>
</dbReference>
<dbReference type="Pfam" id="PF00056">
    <property type="entry name" value="Ldh_1_N"/>
    <property type="match status" value="1"/>
</dbReference>
<dbReference type="SUPFAM" id="SSF51735">
    <property type="entry name" value="NAD(P)-binding Rossmann-fold domains"/>
    <property type="match status" value="1"/>
</dbReference>
<feature type="binding site" evidence="6 8">
    <location>
        <position position="134"/>
    </location>
    <ligand>
        <name>substrate</name>
    </ligand>
</feature>
<keyword evidence="13" id="KW-1185">Reference proteome</keyword>
<evidence type="ECO:0000256" key="2">
    <source>
        <dbReference type="ARBA" id="ARBA00012995"/>
    </source>
</evidence>
<feature type="binding site" evidence="6 9">
    <location>
        <begin position="14"/>
        <end position="20"/>
    </location>
    <ligand>
        <name>NAD(+)</name>
        <dbReference type="ChEBI" id="CHEBI:57540"/>
    </ligand>
</feature>
<evidence type="ECO:0000256" key="5">
    <source>
        <dbReference type="ARBA" id="ARBA00023027"/>
    </source>
</evidence>
<dbReference type="PIRSF" id="PIRSF000102">
    <property type="entry name" value="Lac_mal_DH"/>
    <property type="match status" value="1"/>
</dbReference>
<dbReference type="HAMAP" id="MF_01517">
    <property type="entry name" value="Malate_dehydrog_2"/>
    <property type="match status" value="1"/>
</dbReference>
<feature type="active site" description="Proton acceptor" evidence="6 7">
    <location>
        <position position="190"/>
    </location>
</feature>
<dbReference type="OrthoDB" id="9802969at2"/>
<sequence length="332" mass="35293">MSDPFGPIRVTVTGAAGNIGYAALFRIAAGAMLGRERSVDLRLLEVPQAVDAAEGTAMELADGAFPLLRNITVTDSLETAFDGCDVALLIGAMPRKQGMHRSDLLAANAEIFTAQGRAIGEHADENVRVLVVGNPANTNAAIARAAAPDIRGDNFHAMMRLDHNRAIGQLSSRTGVSADKIARVTVWGNHSNTQVPDVDHAFIEGVPARERIQDDAWLDGEFASTVANRGAEIIKARGASSAASAANAAIDHVRNWVLGTPADDWVTIARPSHGEYGVPEGLVFGMPARSRDGDWHVVSDLERSERVLRLTEATIADLEGERDAVRALGITI</sequence>
<evidence type="ECO:0000256" key="8">
    <source>
        <dbReference type="PIRSR" id="PIRSR000102-2"/>
    </source>
</evidence>
<evidence type="ECO:0000313" key="12">
    <source>
        <dbReference type="EMBL" id="RRJ87613.1"/>
    </source>
</evidence>
<dbReference type="RefSeq" id="WP_124970728.1">
    <property type="nucleotide sequence ID" value="NZ_RQVS01000004.1"/>
</dbReference>
<evidence type="ECO:0000259" key="10">
    <source>
        <dbReference type="Pfam" id="PF00056"/>
    </source>
</evidence>
<dbReference type="NCBIfam" id="TIGR01759">
    <property type="entry name" value="MalateDH-SF1"/>
    <property type="match status" value="1"/>
</dbReference>
<dbReference type="EMBL" id="RQVS01000004">
    <property type="protein sequence ID" value="RRJ87613.1"/>
    <property type="molecule type" value="Genomic_DNA"/>
</dbReference>
<feature type="domain" description="Lactate/malate dehydrogenase C-terminal" evidence="11">
    <location>
        <begin position="160"/>
        <end position="319"/>
    </location>
</feature>
<feature type="binding site" evidence="6 8">
    <location>
        <position position="95"/>
    </location>
    <ligand>
        <name>substrate</name>
    </ligand>
</feature>
<evidence type="ECO:0000256" key="6">
    <source>
        <dbReference type="HAMAP-Rule" id="MF_01517"/>
    </source>
</evidence>
<comment type="catalytic activity">
    <reaction evidence="6">
        <text>(S)-malate + NAD(+) = oxaloacetate + NADH + H(+)</text>
        <dbReference type="Rhea" id="RHEA:21432"/>
        <dbReference type="ChEBI" id="CHEBI:15378"/>
        <dbReference type="ChEBI" id="CHEBI:15589"/>
        <dbReference type="ChEBI" id="CHEBI:16452"/>
        <dbReference type="ChEBI" id="CHEBI:57540"/>
        <dbReference type="ChEBI" id="CHEBI:57945"/>
        <dbReference type="EC" id="1.1.1.37"/>
    </reaction>
</comment>
<keyword evidence="5 6" id="KW-0520">NAD</keyword>
<dbReference type="NCBIfam" id="NF003916">
    <property type="entry name" value="PRK05442.1"/>
    <property type="match status" value="1"/>
</dbReference>
<comment type="caution">
    <text evidence="12">The sequence shown here is derived from an EMBL/GenBank/DDBJ whole genome shotgun (WGS) entry which is preliminary data.</text>
</comment>
<comment type="function">
    <text evidence="6">Catalyzes the reversible oxidation of malate to oxaloacetate.</text>
</comment>
<evidence type="ECO:0000256" key="3">
    <source>
        <dbReference type="ARBA" id="ARBA00020382"/>
    </source>
</evidence>
<dbReference type="GO" id="GO:0006099">
    <property type="term" value="P:tricarboxylic acid cycle"/>
    <property type="evidence" value="ECO:0007669"/>
    <property type="project" value="UniProtKB-UniRule"/>
</dbReference>
<dbReference type="InterPro" id="IPR022383">
    <property type="entry name" value="Lactate/malate_DH_C"/>
</dbReference>
<dbReference type="EC" id="1.1.1.37" evidence="2 6"/>
<dbReference type="FunFam" id="3.40.50.720:FF:000010">
    <property type="entry name" value="Malate dehydrogenase"/>
    <property type="match status" value="1"/>
</dbReference>
<dbReference type="SUPFAM" id="SSF56327">
    <property type="entry name" value="LDH C-terminal domain-like"/>
    <property type="match status" value="1"/>
</dbReference>
<dbReference type="InterPro" id="IPR036291">
    <property type="entry name" value="NAD(P)-bd_dom_sf"/>
</dbReference>
<accession>A0A3P3W470</accession>
<feature type="domain" description="Lactate/malate dehydrogenase N-terminal" evidence="10">
    <location>
        <begin position="9"/>
        <end position="152"/>
    </location>
</feature>
<dbReference type="InterPro" id="IPR010945">
    <property type="entry name" value="Malate_DH_type2"/>
</dbReference>
<organism evidence="12 13">
    <name type="scientific">Gulosibacter macacae</name>
    <dbReference type="NCBI Taxonomy" id="2488791"/>
    <lineage>
        <taxon>Bacteria</taxon>
        <taxon>Bacillati</taxon>
        <taxon>Actinomycetota</taxon>
        <taxon>Actinomycetes</taxon>
        <taxon>Micrococcales</taxon>
        <taxon>Microbacteriaceae</taxon>
        <taxon>Gulosibacter</taxon>
    </lineage>
</organism>
<feature type="binding site" evidence="6 9">
    <location>
        <position position="108"/>
    </location>
    <ligand>
        <name>NAD(+)</name>
        <dbReference type="ChEBI" id="CHEBI:57540"/>
    </ligand>
</feature>
<keyword evidence="4 6" id="KW-0560">Oxidoreductase</keyword>
<dbReference type="GO" id="GO:0030060">
    <property type="term" value="F:L-malate dehydrogenase (NAD+) activity"/>
    <property type="evidence" value="ECO:0007669"/>
    <property type="project" value="UniProtKB-UniRule"/>
</dbReference>
<dbReference type="Gene3D" id="3.40.50.720">
    <property type="entry name" value="NAD(P)-binding Rossmann-like Domain"/>
    <property type="match status" value="1"/>
</dbReference>
<feature type="binding site" evidence="6">
    <location>
        <position position="115"/>
    </location>
    <ligand>
        <name>NAD(+)</name>
        <dbReference type="ChEBI" id="CHEBI:57540"/>
    </ligand>
</feature>
<evidence type="ECO:0000259" key="11">
    <source>
        <dbReference type="Pfam" id="PF02866"/>
    </source>
</evidence>
<evidence type="ECO:0000256" key="4">
    <source>
        <dbReference type="ARBA" id="ARBA00023002"/>
    </source>
</evidence>
<comment type="similarity">
    <text evidence="1 6">Belongs to the LDH/MDH superfamily. MDH type 2 family.</text>
</comment>
<dbReference type="FunFam" id="3.90.110.10:FF:000002">
    <property type="entry name" value="Malate dehydrogenase"/>
    <property type="match status" value="1"/>
</dbReference>
<evidence type="ECO:0000256" key="7">
    <source>
        <dbReference type="PIRSR" id="PIRSR000102-1"/>
    </source>
</evidence>
<name>A0A3P3W470_9MICO</name>
<dbReference type="Pfam" id="PF02866">
    <property type="entry name" value="Ldh_1_C"/>
    <property type="match status" value="1"/>
</dbReference>
<dbReference type="GO" id="GO:0006108">
    <property type="term" value="P:malate metabolic process"/>
    <property type="evidence" value="ECO:0007669"/>
    <property type="project" value="InterPro"/>
</dbReference>
<protein>
    <recommendedName>
        <fullName evidence="3 6">Malate dehydrogenase</fullName>
        <ecNumber evidence="2 6">1.1.1.37</ecNumber>
    </recommendedName>
</protein>
<feature type="binding site" evidence="6 8">
    <location>
        <position position="101"/>
    </location>
    <ligand>
        <name>substrate</name>
    </ligand>
</feature>